<gene>
    <name evidence="1" type="ORF">PPSIR1_13580</name>
</gene>
<dbReference type="Proteomes" id="UP000005801">
    <property type="component" value="Unassembled WGS sequence"/>
</dbReference>
<keyword evidence="2" id="KW-1185">Reference proteome</keyword>
<reference evidence="1 2" key="1">
    <citation type="submission" date="2007-06" db="EMBL/GenBank/DDBJ databases">
        <authorList>
            <person name="Shimkets L."/>
            <person name="Ferriera S."/>
            <person name="Johnson J."/>
            <person name="Kravitz S."/>
            <person name="Beeson K."/>
            <person name="Sutton G."/>
            <person name="Rogers Y.-H."/>
            <person name="Friedman R."/>
            <person name="Frazier M."/>
            <person name="Venter J.C."/>
        </authorList>
    </citation>
    <scope>NUCLEOTIDE SEQUENCE [LARGE SCALE GENOMIC DNA]</scope>
    <source>
        <strain evidence="1 2">SIR-1</strain>
    </source>
</reference>
<dbReference type="Pfam" id="PF13181">
    <property type="entry name" value="TPR_8"/>
    <property type="match status" value="1"/>
</dbReference>
<organism evidence="1 2">
    <name type="scientific">Plesiocystis pacifica SIR-1</name>
    <dbReference type="NCBI Taxonomy" id="391625"/>
    <lineage>
        <taxon>Bacteria</taxon>
        <taxon>Pseudomonadati</taxon>
        <taxon>Myxococcota</taxon>
        <taxon>Polyangia</taxon>
        <taxon>Nannocystales</taxon>
        <taxon>Nannocystaceae</taxon>
        <taxon>Plesiocystis</taxon>
    </lineage>
</organism>
<proteinExistence type="predicted"/>
<dbReference type="RefSeq" id="WP_006975306.1">
    <property type="nucleotide sequence ID" value="NZ_ABCS01000088.1"/>
</dbReference>
<sequence>MATKQDIWKQAIAAFEDSDHAALEFHCQRFLEVEPYSFLGRMLLVQAKLALKRFDDAAELLEGADPEEERALVLWHRTAGDYYSARGDYEAADDEYASALSLAERQTADLVLDLAEARINQGHGAQAIHAIDTYEAHHKLEDDDHELLVFAKARALVSLGRYAEALACAREALQLSSVDFPSARELIGQLEARVALEQAAADGEAAQPSE</sequence>
<dbReference type="InterPro" id="IPR019734">
    <property type="entry name" value="TPR_rpt"/>
</dbReference>
<comment type="caution">
    <text evidence="1">The sequence shown here is derived from an EMBL/GenBank/DDBJ whole genome shotgun (WGS) entry which is preliminary data.</text>
</comment>
<dbReference type="SUPFAM" id="SSF48452">
    <property type="entry name" value="TPR-like"/>
    <property type="match status" value="1"/>
</dbReference>
<name>A6GF16_9BACT</name>
<protein>
    <submittedName>
        <fullName evidence="1">Uncharacterized protein</fullName>
    </submittedName>
</protein>
<dbReference type="OrthoDB" id="5513618at2"/>
<evidence type="ECO:0000313" key="1">
    <source>
        <dbReference type="EMBL" id="EDM75543.1"/>
    </source>
</evidence>
<accession>A6GF16</accession>
<evidence type="ECO:0000313" key="2">
    <source>
        <dbReference type="Proteomes" id="UP000005801"/>
    </source>
</evidence>
<dbReference type="EMBL" id="ABCS01000088">
    <property type="protein sequence ID" value="EDM75543.1"/>
    <property type="molecule type" value="Genomic_DNA"/>
</dbReference>
<dbReference type="AlphaFoldDB" id="A6GF16"/>
<dbReference type="Gene3D" id="1.25.40.10">
    <property type="entry name" value="Tetratricopeptide repeat domain"/>
    <property type="match status" value="1"/>
</dbReference>
<dbReference type="InterPro" id="IPR011990">
    <property type="entry name" value="TPR-like_helical_dom_sf"/>
</dbReference>